<feature type="transmembrane region" description="Helical" evidence="1">
    <location>
        <begin position="62"/>
        <end position="95"/>
    </location>
</feature>
<name>A0AA86T0B8_9FABA</name>
<reference evidence="2" key="1">
    <citation type="submission" date="2023-10" db="EMBL/GenBank/DDBJ databases">
        <authorList>
            <person name="Domelevo Entfellner J.-B."/>
        </authorList>
    </citation>
    <scope>NUCLEOTIDE SEQUENCE</scope>
</reference>
<evidence type="ECO:0000313" key="3">
    <source>
        <dbReference type="Proteomes" id="UP001189624"/>
    </source>
</evidence>
<evidence type="ECO:0000313" key="2">
    <source>
        <dbReference type="EMBL" id="CAJ1976318.1"/>
    </source>
</evidence>
<organism evidence="2 3">
    <name type="scientific">Sphenostylis stenocarpa</name>
    <dbReference type="NCBI Taxonomy" id="92480"/>
    <lineage>
        <taxon>Eukaryota</taxon>
        <taxon>Viridiplantae</taxon>
        <taxon>Streptophyta</taxon>
        <taxon>Embryophyta</taxon>
        <taxon>Tracheophyta</taxon>
        <taxon>Spermatophyta</taxon>
        <taxon>Magnoliopsida</taxon>
        <taxon>eudicotyledons</taxon>
        <taxon>Gunneridae</taxon>
        <taxon>Pentapetalae</taxon>
        <taxon>rosids</taxon>
        <taxon>fabids</taxon>
        <taxon>Fabales</taxon>
        <taxon>Fabaceae</taxon>
        <taxon>Papilionoideae</taxon>
        <taxon>50 kb inversion clade</taxon>
        <taxon>NPAAA clade</taxon>
        <taxon>indigoferoid/millettioid clade</taxon>
        <taxon>Phaseoleae</taxon>
        <taxon>Sphenostylis</taxon>
    </lineage>
</organism>
<sequence>MARVINNHMRIMNQTDTSSMMELKEVEDEEWDTRKYSSKNGAGNGCMMRWVLNRGVCVGKKILVAGFVASAAPVVVPPLVVASAIGIAVSMPYVVLLASHVCTQNLMSKLLPRPTLQDLPLREEMCFQLGSDDMQIFKEEQALVHETKRDIGMDDFQYIKNGEIMALGRECAYGIKEHSPGEKNGVEVRPIREDNEEFKTSFGVTAVVLEESRDQAMEGGIEETELRRETRGLLEKIRDEGRTDMTQERGEYGGGICGGTNESGQKGGPIVEDMEEAWEDTSSTIGGTEEDLNVSEEMLHSRTDESKDTLLEGKGFDTTYDSNKPLTAPSEMLIPAESIEDLPIEVLVYDIPMDEDSSEVFTEKIDIHRGKLDYNISDFENPESQSHELNERMYSEDAEAREIANECAFDLFDGKRIDPDENAYTIDLHEESSNINGHTDSMEVLISSVEHESWPSECSSGENIIFPSEEVELDDENMWKQINVIRKIVGYEGTEEASFADELKALYIFTGVEPPTSLDENSIDPLEIKEKLQFLMSILGIKSNMS</sequence>
<accession>A0AA86T0B8</accession>
<gene>
    <name evidence="2" type="ORF">AYBTSS11_LOCUS28455</name>
</gene>
<dbReference type="AlphaFoldDB" id="A0AA86T0B8"/>
<protein>
    <submittedName>
        <fullName evidence="2">Uncharacterized protein</fullName>
    </submittedName>
</protein>
<dbReference type="Proteomes" id="UP001189624">
    <property type="component" value="Chromosome 10"/>
</dbReference>
<dbReference type="EMBL" id="OY731407">
    <property type="protein sequence ID" value="CAJ1976318.1"/>
    <property type="molecule type" value="Genomic_DNA"/>
</dbReference>
<evidence type="ECO:0000256" key="1">
    <source>
        <dbReference type="SAM" id="Phobius"/>
    </source>
</evidence>
<keyword evidence="3" id="KW-1185">Reference proteome</keyword>
<dbReference type="PANTHER" id="PTHR37198">
    <property type="entry name" value="NUCLEOLIN"/>
    <property type="match status" value="1"/>
</dbReference>
<keyword evidence="1" id="KW-0472">Membrane</keyword>
<dbReference type="PANTHER" id="PTHR37198:SF1">
    <property type="entry name" value="NUCLEOLIN"/>
    <property type="match status" value="1"/>
</dbReference>
<dbReference type="Gramene" id="rna-AYBTSS11_LOCUS28455">
    <property type="protein sequence ID" value="CAJ1976318.1"/>
    <property type="gene ID" value="gene-AYBTSS11_LOCUS28455"/>
</dbReference>
<keyword evidence="1" id="KW-0812">Transmembrane</keyword>
<proteinExistence type="predicted"/>
<keyword evidence="1" id="KW-1133">Transmembrane helix</keyword>